<dbReference type="CDD" id="cd13962">
    <property type="entry name" value="PT_UbiA_UBIAD1"/>
    <property type="match status" value="1"/>
</dbReference>
<name>A0A8T1DN02_9STRA</name>
<comment type="caution">
    <text evidence="3">The sequence shown here is derived from an EMBL/GenBank/DDBJ whole genome shotgun (WGS) entry which is preliminary data.</text>
</comment>
<keyword evidence="2" id="KW-0812">Transmembrane</keyword>
<dbReference type="GO" id="GO:0042371">
    <property type="term" value="P:vitamin K biosynthetic process"/>
    <property type="evidence" value="ECO:0007669"/>
    <property type="project" value="TreeGrafter"/>
</dbReference>
<sequence>MEYAKSVRSALRPRTLFASACPVLMTVALLYKSHDVSFLQLDVLTVLGCAVLVQLLGNLSAVYNNFQRTLQPKEPGTKDAKIILNLLSLTQVRHWSFLFYGLQLVLLGLTHVISDKDVEITGAMAVLATLALIYCRRGEESLPVVGLSEAVIAWAVGPVAMVSTALYLVGEVPWAVVLYAYVVMLFAWAFLVLESARDAPFARRMGRSDTSLALRLGFQWSFQGFLLIMVSFYGVVLLTGIVMGHLGNFLLVATIVKLKDISEDFRLERLDRLPDQFARLAVFLGYAKYKSRNLKNWIGLECIRSRQPRLSYVCDASETDWKNYLEQDKNQIMEVGAALPPGIRCYSDWRTIQRNMTSAQYKLYKIEQQGLRLPEQKPIPVGFPQTQCSTLMKALL</sequence>
<evidence type="ECO:0000256" key="1">
    <source>
        <dbReference type="ARBA" id="ARBA00022679"/>
    </source>
</evidence>
<feature type="transmembrane region" description="Helical" evidence="2">
    <location>
        <begin position="174"/>
        <end position="192"/>
    </location>
</feature>
<dbReference type="VEuPathDB" id="FungiDB:PC110_g6196"/>
<evidence type="ECO:0008006" key="5">
    <source>
        <dbReference type="Google" id="ProtNLM"/>
    </source>
</evidence>
<dbReference type="GO" id="GO:0004659">
    <property type="term" value="F:prenyltransferase activity"/>
    <property type="evidence" value="ECO:0007669"/>
    <property type="project" value="InterPro"/>
</dbReference>
<evidence type="ECO:0000313" key="3">
    <source>
        <dbReference type="EMBL" id="KAG2942056.1"/>
    </source>
</evidence>
<feature type="transmembrane region" description="Helical" evidence="2">
    <location>
        <begin position="147"/>
        <end position="168"/>
    </location>
</feature>
<reference evidence="3" key="1">
    <citation type="submission" date="2018-10" db="EMBL/GenBank/DDBJ databases">
        <title>Effector identification in a new, highly contiguous assembly of the strawberry crown rot pathogen Phytophthora cactorum.</title>
        <authorList>
            <person name="Armitage A.D."/>
            <person name="Nellist C.F."/>
            <person name="Bates H."/>
            <person name="Vickerstaff R.J."/>
            <person name="Harrison R.J."/>
        </authorList>
    </citation>
    <scope>NUCLEOTIDE SEQUENCE</scope>
    <source>
        <strain evidence="3">4032</strain>
    </source>
</reference>
<feature type="transmembrane region" description="Helical" evidence="2">
    <location>
        <begin position="43"/>
        <end position="63"/>
    </location>
</feature>
<dbReference type="AlphaFoldDB" id="A0A8T1DN02"/>
<evidence type="ECO:0000256" key="2">
    <source>
        <dbReference type="SAM" id="Phobius"/>
    </source>
</evidence>
<gene>
    <name evidence="3" type="ORF">PC115_g1623</name>
</gene>
<keyword evidence="2" id="KW-1133">Transmembrane helix</keyword>
<dbReference type="PANTHER" id="PTHR13929">
    <property type="entry name" value="1,4-DIHYDROXY-2-NAPHTHOATE OCTAPRENYLTRANSFERASE"/>
    <property type="match status" value="1"/>
</dbReference>
<evidence type="ECO:0000313" key="4">
    <source>
        <dbReference type="Proteomes" id="UP000774804"/>
    </source>
</evidence>
<dbReference type="EMBL" id="RCMI01000021">
    <property type="protein sequence ID" value="KAG2942056.1"/>
    <property type="molecule type" value="Genomic_DNA"/>
</dbReference>
<feature type="transmembrane region" description="Helical" evidence="2">
    <location>
        <begin position="120"/>
        <end position="135"/>
    </location>
</feature>
<feature type="transmembrane region" description="Helical" evidence="2">
    <location>
        <begin position="97"/>
        <end position="114"/>
    </location>
</feature>
<proteinExistence type="predicted"/>
<protein>
    <recommendedName>
        <fullName evidence="5">UbiA prenyltransferase family</fullName>
    </recommendedName>
</protein>
<dbReference type="GO" id="GO:0009234">
    <property type="term" value="P:menaquinone biosynthetic process"/>
    <property type="evidence" value="ECO:0007669"/>
    <property type="project" value="TreeGrafter"/>
</dbReference>
<feature type="transmembrane region" description="Helical" evidence="2">
    <location>
        <begin position="15"/>
        <end position="31"/>
    </location>
</feature>
<dbReference type="InterPro" id="IPR026046">
    <property type="entry name" value="UBIAD1"/>
</dbReference>
<keyword evidence="1" id="KW-0808">Transferase</keyword>
<accession>A0A8T1DN02</accession>
<dbReference type="PANTHER" id="PTHR13929:SF0">
    <property type="entry name" value="UBIA PRENYLTRANSFERASE DOMAIN-CONTAINING PROTEIN 1"/>
    <property type="match status" value="1"/>
</dbReference>
<organism evidence="3 4">
    <name type="scientific">Phytophthora cactorum</name>
    <dbReference type="NCBI Taxonomy" id="29920"/>
    <lineage>
        <taxon>Eukaryota</taxon>
        <taxon>Sar</taxon>
        <taxon>Stramenopiles</taxon>
        <taxon>Oomycota</taxon>
        <taxon>Peronosporomycetes</taxon>
        <taxon>Peronosporales</taxon>
        <taxon>Peronosporaceae</taxon>
        <taxon>Phytophthora</taxon>
    </lineage>
</organism>
<dbReference type="Proteomes" id="UP000774804">
    <property type="component" value="Unassembled WGS sequence"/>
</dbReference>
<keyword evidence="2" id="KW-0472">Membrane</keyword>